<organism evidence="2 3">
    <name type="scientific">Deinococcus aetherius</name>
    <dbReference type="NCBI Taxonomy" id="200252"/>
    <lineage>
        <taxon>Bacteria</taxon>
        <taxon>Thermotogati</taxon>
        <taxon>Deinococcota</taxon>
        <taxon>Deinococci</taxon>
        <taxon>Deinococcales</taxon>
        <taxon>Deinococcaceae</taxon>
        <taxon>Deinococcus</taxon>
    </lineage>
</organism>
<feature type="region of interest" description="Disordered" evidence="1">
    <location>
        <begin position="55"/>
        <end position="85"/>
    </location>
</feature>
<name>A0ABN6RP94_9DEIO</name>
<geneLocation type="plasmid" evidence="2 3">
    <name>pDAETH-1</name>
</geneLocation>
<dbReference type="InterPro" id="IPR020311">
    <property type="entry name" value="Uncharacterised_Rv0898c"/>
</dbReference>
<evidence type="ECO:0000256" key="1">
    <source>
        <dbReference type="SAM" id="MobiDB-lite"/>
    </source>
</evidence>
<proteinExistence type="predicted"/>
<reference evidence="2" key="1">
    <citation type="submission" date="2022-07" db="EMBL/GenBank/DDBJ databases">
        <title>Complete Genome Sequence of the Radioresistant Bacterium Deinococcus aetherius ST0316, Isolated from the Air Dust collected in Lower Stratosphere above Japan.</title>
        <authorList>
            <person name="Satoh K."/>
            <person name="Hagiwara K."/>
            <person name="Katsumata K."/>
            <person name="Kubo A."/>
            <person name="Yokobori S."/>
            <person name="Yamagishi A."/>
            <person name="Oono Y."/>
            <person name="Narumi I."/>
        </authorList>
    </citation>
    <scope>NUCLEOTIDE SEQUENCE</scope>
    <source>
        <strain evidence="2">ST0316</strain>
        <plasmid evidence="2">pDAETH-1</plasmid>
    </source>
</reference>
<feature type="compositionally biased region" description="Polar residues" evidence="1">
    <location>
        <begin position="74"/>
        <end position="85"/>
    </location>
</feature>
<evidence type="ECO:0008006" key="4">
    <source>
        <dbReference type="Google" id="ProtNLM"/>
    </source>
</evidence>
<keyword evidence="3" id="KW-1185">Reference proteome</keyword>
<dbReference type="Pfam" id="PF10944">
    <property type="entry name" value="DUF2630"/>
    <property type="match status" value="1"/>
</dbReference>
<dbReference type="RefSeq" id="WP_264777554.1">
    <property type="nucleotide sequence ID" value="NZ_AP026561.1"/>
</dbReference>
<keyword evidence="2" id="KW-0614">Plasmid</keyword>
<evidence type="ECO:0000313" key="2">
    <source>
        <dbReference type="EMBL" id="BDP43694.1"/>
    </source>
</evidence>
<evidence type="ECO:0000313" key="3">
    <source>
        <dbReference type="Proteomes" id="UP001064971"/>
    </source>
</evidence>
<sequence>MTDQEVLGQIGGLVDEEHRLWTAGSGRPLGPGEQTRLEAIHTELDVLWDLLRQRRARRRAGQDPDDAEERSANMVEQYTATPERE</sequence>
<protein>
    <recommendedName>
        <fullName evidence="4">DUF2630 family protein</fullName>
    </recommendedName>
</protein>
<dbReference type="Proteomes" id="UP001064971">
    <property type="component" value="Plasmid pDAETH-1"/>
</dbReference>
<accession>A0ABN6RP94</accession>
<dbReference type="EMBL" id="AP026561">
    <property type="protein sequence ID" value="BDP43694.1"/>
    <property type="molecule type" value="Genomic_DNA"/>
</dbReference>
<gene>
    <name evidence="2" type="ORF">DAETH_36630</name>
</gene>